<evidence type="ECO:0000256" key="2">
    <source>
        <dbReference type="SAM" id="MobiDB-lite"/>
    </source>
</evidence>
<name>A0ABD1F5C0_HYPHA</name>
<evidence type="ECO:0000259" key="3">
    <source>
        <dbReference type="Pfam" id="PF25033"/>
    </source>
</evidence>
<evidence type="ECO:0000259" key="5">
    <source>
        <dbReference type="Pfam" id="PF25037"/>
    </source>
</evidence>
<keyword evidence="7" id="KW-1185">Reference proteome</keyword>
<evidence type="ECO:0000313" key="6">
    <source>
        <dbReference type="EMBL" id="KAL1509353.1"/>
    </source>
</evidence>
<proteinExistence type="inferred from homology"/>
<dbReference type="InterPro" id="IPR026847">
    <property type="entry name" value="VPS13"/>
</dbReference>
<accession>A0ABD1F5C0</accession>
<dbReference type="InterPro" id="IPR009543">
    <property type="entry name" value="VPS13_VAB"/>
</dbReference>
<comment type="caution">
    <text evidence="6">The sequence shown here is derived from an EMBL/GenBank/DDBJ whole genome shotgun (WGS) entry which is preliminary data.</text>
</comment>
<organism evidence="6 7">
    <name type="scientific">Hypothenemus hampei</name>
    <name type="common">Coffee berry borer</name>
    <dbReference type="NCBI Taxonomy" id="57062"/>
    <lineage>
        <taxon>Eukaryota</taxon>
        <taxon>Metazoa</taxon>
        <taxon>Ecdysozoa</taxon>
        <taxon>Arthropoda</taxon>
        <taxon>Hexapoda</taxon>
        <taxon>Insecta</taxon>
        <taxon>Pterygota</taxon>
        <taxon>Neoptera</taxon>
        <taxon>Endopterygota</taxon>
        <taxon>Coleoptera</taxon>
        <taxon>Polyphaga</taxon>
        <taxon>Cucujiformia</taxon>
        <taxon>Curculionidae</taxon>
        <taxon>Scolytinae</taxon>
        <taxon>Hypothenemus</taxon>
    </lineage>
</organism>
<reference evidence="6 7" key="1">
    <citation type="submission" date="2024-05" db="EMBL/GenBank/DDBJ databases">
        <title>Genetic variation in Jamaican populations of the coffee berry borer (Hypothenemus hampei).</title>
        <authorList>
            <person name="Errbii M."/>
            <person name="Myrie A."/>
        </authorList>
    </citation>
    <scope>NUCLEOTIDE SEQUENCE [LARGE SCALE GENOMIC DNA]</scope>
    <source>
        <strain evidence="6">JA-Hopewell-2020-01-JO</strain>
        <tissue evidence="6">Whole body</tissue>
    </source>
</reference>
<sequence length="2592" mass="290498">MTSTGLQFAIEKHNRLDVDIIFYAPHIIVPYGGKFEEVNNVLVVDLGQIKIYSSEHRSSIMDVRQLYKEGLAQEEIFEKMKVHSYDNFKMELTDLQVLVAQGEENWKQYIEHSASTEMHLLRPFSLNVQYSKCLITDDPRLPHQKITCELPSIDISVSEARLMLLVALLTSIPLPVTEEEPPAETLKKNKFGSTSSLLKWQEKIPTVSSKTTQAIQEESEHIQFRLLEMSLHLSEISLVINQQESLTSAVHELATFKISSLEADLLQRTSDTSITLLLGGVHLTQNRNKKIIDIISTPAIASDQCLFKVTFVQVDPRSPDLHTVYNSCETSLGIDFSILNVVLHQEGLLSLISFAQSLMDTINEITENKNSSSSIQGAGERFARTLSSITELSDSIKIEKKLPARKKKNVVVESIKFRLTAQIREVSLKIATDELDISSFAIRGMHADVSVKTTYTQVVTRLEELVVIDLNPNTKHNLILNTEDENALVARVVLNNLEGESQEADIDVDLKMGGTKIVFVNWFVTNLLNFLNQFQAAQQAIMEASASAAQKAKENAKEMYQKATKISLHIRLRAPKIFVPVSSQSLDALLLDLGVISISNKFLFLGVKNEEGFSAVVDDLKVALTDLQQSKVKLDEKGGIIEEWSMLKPINFEIKIKRNLSASWYKDIPDVDISGRIKVIDLHVSQADYCMIMSVLNENLQEGKSESQLQNAEENKAVPSTTSVISGAIVETTDKGLPTAETELEKTVTIFLKFTFSMDELILNMYSGGFKKNIKSTPTQKADNHLATFSLKGLAVKGRILSDQSIVASVLLINCLLDDVRKEREGKLNRLIERSVTEDSARAVTSTDITNPSARGMIDITFQQTGNDMFVDIRIFSFTLILSVEYLMKLAEFFVNPADNKTSDSQVARKSTRSSTTLNIQKSSSRTNRSSQTDTDKPGQITLHLKVEQPDIILVENMDSIDSKAMILHSEIVIKFRMNGEHQVVNGLIKDLQLYTCVYDPTKRAETKGSVLNPVTISLAGSTPEGKGLHVELLVEEVLLRVSPATIQLLNSVLVTLSQSSTSHEFEEEEQFNYQTLWDQKPFQDQKFWFLKSDVAIEATEDVIDEQVTTSKRNLQELCIISMPSIVITMEAGVSNKTVPFLLFETSLKGSAKNWSSQLSVDATLTLLMGYYNTRLALWEPLIEPVEKRQGDKLVFEPWELRLELSMNEADDSLNFTSPLSDKGDDFEDVKGQPPVMSIDVTSEKSLELTVTKSCLEVLTNLGKAFASAMKPAKVDSSTITAPYRVLNEIGEDITLLLEESSFKIAEGGSMEDINKSAAVPLVLKVAQPTHIQLGKELNRNEQETNYFLQIRVNKTNCQLSLPVIRADKRFFMLNFTKDNNNWGLISDVKVDEGVTFVTIRSILQVYNHFSVPLDVYYMTIRGNELEFVGSVDPNGVLNLPLKAVYTPTSEIFFGVSGYSVTTTPYIWKDLQTNLSIAKILQCPVLSEARESGKTPFLIKAVGEMEQVYYENTTRHTMASTCYNIHLRPAAIFKNFLPLTIVVCVDELAEEVEVKAGDTFQLPNVNPGKSVIVIRLSEYLEKEWSCRRETEEIPEEFEVWTFHSYDSPTKMSLDLGMHTINKDGSFIYSLYCPFWMLNKTGLMLGYRSSDENLNVLHHPADFKGPILFSFNARNFFGKKKASIRVESGDWSDKFSLDVAGSSGVVRCKSNDKIYQIGVHNQLTYNNLTKQVTFTPYYVIINDAPFAIECQESDRPADPWILVEPKSCTALWPKSNMEDKLLKSRIAGTTELSAPFLYTESHTTLLKLNNKYGGINVDIQLNEGAVYISFAPYNVGCAPALIINHTTQDLNYWEKESVQIRTLKSESLVLYTWENPSGPRKIAWEKAHKIEIENDLRKDGCGSFHVSDHEIFWSSFLDGMQRVLLFTEQRELAQNATNVFEIIQQEITLSLHGFGLSLVNNLTRQEIMYIGIASSGVIWETCKANRKRYKPLDTKESTHIENAYQHYMLQQNTSDTSISGTVLIDNKIEIDFELQQMYKPRKRKIRRTFQTGVWLNMKSSPSQMQLHAKINRVQIDNQMYDCIFPVVLAPVPPPKSVAVDSGIKPFVEVSIVQLLIKNSQIRQFKYFKVLVQEFHIKVDLGFVNALVDMMQKSENSDEEDRLLFEKDMGVVNEALYSHASDKALQGQKSFYDLLHFSPLKIHVSFSLAAGSSAGQSASTPNFLNVLLQGVGVTLTDLQDVVFKLSFFERDYIFLNQQQLVKEATSHYVGQLIKQLYVLVLGLDVIGNPYGLVIGISKGVEDLFYEPFQGAIQGPSEFAEGLALGVRSLFGHTVGGVMGAATRITGAMGKGIAALTFDEDFQRKRRDQMNKKPATMQEGIARSGKGLVMGVFDGVTGVFTKPVSGAKEQGVEGFFKGLGKGAVGLVTRPAAGLVDFASGSLDVVKRVTEVGEDTLRLRPPRFLQADGLVRPYNTIEAEGHKLLIELNKGKFAATDIYVYHRVIIEKKEVVLLTNKRLAYICHNDLFGGWQIDWSYTWQELTHPAKVVPKGVVITLSDQKKKKLFGSSDTTKTILIGDPAVKEELCMKIEQLRSA</sequence>
<dbReference type="PANTHER" id="PTHR16166:SF93">
    <property type="entry name" value="INTERMEMBRANE LIPID TRANSFER PROTEIN VPS13"/>
    <property type="match status" value="1"/>
</dbReference>
<evidence type="ECO:0000259" key="4">
    <source>
        <dbReference type="Pfam" id="PF25036"/>
    </source>
</evidence>
<dbReference type="PANTHER" id="PTHR16166">
    <property type="entry name" value="VACUOLAR PROTEIN SORTING-ASSOCIATED PROTEIN VPS13"/>
    <property type="match status" value="1"/>
</dbReference>
<dbReference type="EMBL" id="JBDJPC010000003">
    <property type="protein sequence ID" value="KAL1509353.1"/>
    <property type="molecule type" value="Genomic_DNA"/>
</dbReference>
<evidence type="ECO:0000256" key="1">
    <source>
        <dbReference type="ARBA" id="ARBA00006545"/>
    </source>
</evidence>
<dbReference type="Pfam" id="PF25037">
    <property type="entry name" value="VPS13_C"/>
    <property type="match status" value="1"/>
</dbReference>
<feature type="domain" description="Intermembrane lipid transfer protein VPS13-like C-terminal" evidence="5">
    <location>
        <begin position="2455"/>
        <end position="2574"/>
    </location>
</feature>
<protein>
    <submittedName>
        <fullName evidence="6">Uncharacterized protein</fullName>
    </submittedName>
</protein>
<dbReference type="Pfam" id="PF25033">
    <property type="entry name" value="VPS13_M"/>
    <property type="match status" value="1"/>
</dbReference>
<dbReference type="Proteomes" id="UP001566132">
    <property type="component" value="Unassembled WGS sequence"/>
</dbReference>
<dbReference type="InterPro" id="IPR056747">
    <property type="entry name" value="VPS13-like_M"/>
</dbReference>
<dbReference type="Pfam" id="PF25036">
    <property type="entry name" value="VPS13_VAB"/>
    <property type="match status" value="1"/>
</dbReference>
<evidence type="ECO:0000313" key="7">
    <source>
        <dbReference type="Proteomes" id="UP001566132"/>
    </source>
</evidence>
<feature type="domain" description="Vacuolar protein sorting-associated protein 13 VPS13 adaptor binding" evidence="4">
    <location>
        <begin position="1339"/>
        <end position="1877"/>
    </location>
</feature>
<feature type="domain" description="VPS13-like middle region" evidence="3">
    <location>
        <begin position="431"/>
        <end position="1266"/>
    </location>
</feature>
<gene>
    <name evidence="6" type="ORF">ABEB36_004107</name>
</gene>
<feature type="compositionally biased region" description="Polar residues" evidence="2">
    <location>
        <begin position="900"/>
        <end position="933"/>
    </location>
</feature>
<comment type="similarity">
    <text evidence="1">Belongs to the VPS13 family.</text>
</comment>
<dbReference type="InterPro" id="IPR056748">
    <property type="entry name" value="VPS13-like_C"/>
</dbReference>
<feature type="region of interest" description="Disordered" evidence="2">
    <location>
        <begin position="900"/>
        <end position="939"/>
    </location>
</feature>